<organism evidence="2 3">
    <name type="scientific">Aureimonas endophytica</name>
    <dbReference type="NCBI Taxonomy" id="2027858"/>
    <lineage>
        <taxon>Bacteria</taxon>
        <taxon>Pseudomonadati</taxon>
        <taxon>Pseudomonadota</taxon>
        <taxon>Alphaproteobacteria</taxon>
        <taxon>Hyphomicrobiales</taxon>
        <taxon>Aurantimonadaceae</taxon>
        <taxon>Aureimonas</taxon>
    </lineage>
</organism>
<feature type="region of interest" description="Disordered" evidence="1">
    <location>
        <begin position="55"/>
        <end position="90"/>
    </location>
</feature>
<protein>
    <submittedName>
        <fullName evidence="2">Uncharacterized protein</fullName>
    </submittedName>
</protein>
<feature type="compositionally biased region" description="Low complexity" evidence="1">
    <location>
        <begin position="61"/>
        <end position="83"/>
    </location>
</feature>
<evidence type="ECO:0000256" key="1">
    <source>
        <dbReference type="SAM" id="MobiDB-lite"/>
    </source>
</evidence>
<dbReference type="Proteomes" id="UP000644699">
    <property type="component" value="Unassembled WGS sequence"/>
</dbReference>
<sequence length="90" mass="8887">MSHLDLSPAAGALLDQLRAHPSVAVFDQEAAEELVARGFACHIPAIGTIEATESGRLHSSGGLDEAGAGTGAGLTAPAGTPKGAEGEARV</sequence>
<reference evidence="2" key="1">
    <citation type="journal article" date="2014" name="Int. J. Syst. Evol. Microbiol.">
        <title>Complete genome sequence of Corynebacterium casei LMG S-19264T (=DSM 44701T), isolated from a smear-ripened cheese.</title>
        <authorList>
            <consortium name="US DOE Joint Genome Institute (JGI-PGF)"/>
            <person name="Walter F."/>
            <person name="Albersmeier A."/>
            <person name="Kalinowski J."/>
            <person name="Ruckert C."/>
        </authorList>
    </citation>
    <scope>NUCLEOTIDE SEQUENCE</scope>
    <source>
        <strain evidence="2">CGMCC 1.15367</strain>
    </source>
</reference>
<keyword evidence="3" id="KW-1185">Reference proteome</keyword>
<dbReference type="EMBL" id="BMIQ01000005">
    <property type="protein sequence ID" value="GGE10172.1"/>
    <property type="molecule type" value="Genomic_DNA"/>
</dbReference>
<dbReference type="AlphaFoldDB" id="A0A917E6W0"/>
<name>A0A917E6W0_9HYPH</name>
<accession>A0A917E6W0</accession>
<gene>
    <name evidence="2" type="ORF">GCM10011390_31500</name>
</gene>
<reference evidence="2" key="2">
    <citation type="submission" date="2020-09" db="EMBL/GenBank/DDBJ databases">
        <authorList>
            <person name="Sun Q."/>
            <person name="Zhou Y."/>
        </authorList>
    </citation>
    <scope>NUCLEOTIDE SEQUENCE</scope>
    <source>
        <strain evidence="2">CGMCC 1.15367</strain>
    </source>
</reference>
<comment type="caution">
    <text evidence="2">The sequence shown here is derived from an EMBL/GenBank/DDBJ whole genome shotgun (WGS) entry which is preliminary data.</text>
</comment>
<proteinExistence type="predicted"/>
<evidence type="ECO:0000313" key="3">
    <source>
        <dbReference type="Proteomes" id="UP000644699"/>
    </source>
</evidence>
<evidence type="ECO:0000313" key="2">
    <source>
        <dbReference type="EMBL" id="GGE10172.1"/>
    </source>
</evidence>
<dbReference type="RefSeq" id="WP_188910148.1">
    <property type="nucleotide sequence ID" value="NZ_BMIQ01000005.1"/>
</dbReference>